<reference evidence="1 2" key="1">
    <citation type="submission" date="2024-05" db="EMBL/GenBank/DDBJ databases">
        <title>Neorhizobium sp. Rsf11, a plant growth promoting and heavy metal resistant PAH-degrader.</title>
        <authorList>
            <person name="Golubev S.N."/>
            <person name="Muratova A.Y."/>
            <person name="Markelova M.I."/>
        </authorList>
    </citation>
    <scope>NUCLEOTIDE SEQUENCE [LARGE SCALE GENOMIC DNA]</scope>
    <source>
        <strain evidence="1 2">Rsf11</strain>
    </source>
</reference>
<dbReference type="Proteomes" id="UP001496627">
    <property type="component" value="Unassembled WGS sequence"/>
</dbReference>
<evidence type="ECO:0000313" key="1">
    <source>
        <dbReference type="EMBL" id="MEQ1406147.1"/>
    </source>
</evidence>
<protein>
    <submittedName>
        <fullName evidence="1">Uncharacterized protein</fullName>
    </submittedName>
</protein>
<gene>
    <name evidence="1" type="ORF">ABK249_14495</name>
</gene>
<keyword evidence="2" id="KW-1185">Reference proteome</keyword>
<dbReference type="RefSeq" id="WP_348863180.1">
    <property type="nucleotide sequence ID" value="NZ_JBEAAL010000009.1"/>
</dbReference>
<accession>A0ABV0M2S4</accession>
<name>A0ABV0M2S4_9HYPH</name>
<sequence>MAAFLFAAAKTAKPSPIFTQSADGAPLPTTDELAAIKSRRYSFVVGRSRDARFFLGLRIPPLFLSIADFGKHTGNTTMTLPSLWRQAAFSVAESADLLRVPEDTLRTWMARCPFNDFMGSKTGGRIFLSGNDLYFWSIVRDLSAFGVGLRIAMLSVQPIANEAAYDLPGGDLLVVQMKERGVWSFERTASPDVTCASSVIIPLHEVAIDLIGRAAAVYAKDGE</sequence>
<evidence type="ECO:0000313" key="2">
    <source>
        <dbReference type="Proteomes" id="UP001496627"/>
    </source>
</evidence>
<comment type="caution">
    <text evidence="1">The sequence shown here is derived from an EMBL/GenBank/DDBJ whole genome shotgun (WGS) entry which is preliminary data.</text>
</comment>
<proteinExistence type="predicted"/>
<dbReference type="EMBL" id="JBEAAL010000009">
    <property type="protein sequence ID" value="MEQ1406147.1"/>
    <property type="molecule type" value="Genomic_DNA"/>
</dbReference>
<organism evidence="1 2">
    <name type="scientific">Neorhizobium phenanthreniclasticum</name>
    <dbReference type="NCBI Taxonomy" id="3157917"/>
    <lineage>
        <taxon>Bacteria</taxon>
        <taxon>Pseudomonadati</taxon>
        <taxon>Pseudomonadota</taxon>
        <taxon>Alphaproteobacteria</taxon>
        <taxon>Hyphomicrobiales</taxon>
        <taxon>Rhizobiaceae</taxon>
        <taxon>Rhizobium/Agrobacterium group</taxon>
        <taxon>Neorhizobium</taxon>
    </lineage>
</organism>